<proteinExistence type="predicted"/>
<dbReference type="Proteomes" id="UP000054843">
    <property type="component" value="Unassembled WGS sequence"/>
</dbReference>
<evidence type="ECO:0000313" key="2">
    <source>
        <dbReference type="Proteomes" id="UP000054843"/>
    </source>
</evidence>
<dbReference type="AlphaFoldDB" id="A0A0V1M236"/>
<comment type="caution">
    <text evidence="1">The sequence shown here is derived from an EMBL/GenBank/DDBJ whole genome shotgun (WGS) entry which is preliminary data.</text>
</comment>
<gene>
    <name evidence="1" type="ORF">T10_670</name>
</gene>
<reference evidence="1 2" key="1">
    <citation type="submission" date="2015-01" db="EMBL/GenBank/DDBJ databases">
        <title>Evolution of Trichinella species and genotypes.</title>
        <authorList>
            <person name="Korhonen P.K."/>
            <person name="Edoardo P."/>
            <person name="Giuseppe L.R."/>
            <person name="Gasser R.B."/>
        </authorList>
    </citation>
    <scope>NUCLEOTIDE SEQUENCE [LARGE SCALE GENOMIC DNA]</scope>
    <source>
        <strain evidence="1">ISS1980</strain>
    </source>
</reference>
<feature type="non-terminal residue" evidence="1">
    <location>
        <position position="1"/>
    </location>
</feature>
<dbReference type="EMBL" id="JYDO01000300">
    <property type="protein sequence ID" value="KRZ65753.1"/>
    <property type="molecule type" value="Genomic_DNA"/>
</dbReference>
<accession>A0A0V1M236</accession>
<name>A0A0V1M236_9BILA</name>
<organism evidence="1 2">
    <name type="scientific">Trichinella papuae</name>
    <dbReference type="NCBI Taxonomy" id="268474"/>
    <lineage>
        <taxon>Eukaryota</taxon>
        <taxon>Metazoa</taxon>
        <taxon>Ecdysozoa</taxon>
        <taxon>Nematoda</taxon>
        <taxon>Enoplea</taxon>
        <taxon>Dorylaimia</taxon>
        <taxon>Trichinellida</taxon>
        <taxon>Trichinellidae</taxon>
        <taxon>Trichinella</taxon>
    </lineage>
</organism>
<protein>
    <submittedName>
        <fullName evidence="1">Uncharacterized protein</fullName>
    </submittedName>
</protein>
<sequence>LNNSNKKFPIYFAAAKWQIRLKSTSDKNMKAVIICLAALFALVEM</sequence>
<evidence type="ECO:0000313" key="1">
    <source>
        <dbReference type="EMBL" id="KRZ65753.1"/>
    </source>
</evidence>
<keyword evidence="2" id="KW-1185">Reference proteome</keyword>